<accession>A0A4S1XFV4</accession>
<gene>
    <name evidence="1" type="ORF">E5A73_05375</name>
</gene>
<protein>
    <submittedName>
        <fullName evidence="1">Uncharacterized protein</fullName>
    </submittedName>
</protein>
<sequence>MTRKAEARLHCETLEHYKNIRKPAAGGRGDLPVQQACHRPSFLHDLRVAPFAEGKGPQGPMVEINLRCADGVDLEALEVRHYDGASR</sequence>
<dbReference type="EMBL" id="SRXT01000002">
    <property type="protein sequence ID" value="TGX54878.1"/>
    <property type="molecule type" value="Genomic_DNA"/>
</dbReference>
<dbReference type="Proteomes" id="UP000306147">
    <property type="component" value="Unassembled WGS sequence"/>
</dbReference>
<comment type="caution">
    <text evidence="1">The sequence shown here is derived from an EMBL/GenBank/DDBJ whole genome shotgun (WGS) entry which is preliminary data.</text>
</comment>
<keyword evidence="2" id="KW-1185">Reference proteome</keyword>
<proteinExistence type="predicted"/>
<evidence type="ECO:0000313" key="2">
    <source>
        <dbReference type="Proteomes" id="UP000306147"/>
    </source>
</evidence>
<dbReference type="AlphaFoldDB" id="A0A4S1XFV4"/>
<name>A0A4S1XFV4_9SPHN</name>
<dbReference type="OrthoDB" id="9805575at2"/>
<organism evidence="1 2">
    <name type="scientific">Sphingomonas gei</name>
    <dbReference type="NCBI Taxonomy" id="1395960"/>
    <lineage>
        <taxon>Bacteria</taxon>
        <taxon>Pseudomonadati</taxon>
        <taxon>Pseudomonadota</taxon>
        <taxon>Alphaproteobacteria</taxon>
        <taxon>Sphingomonadales</taxon>
        <taxon>Sphingomonadaceae</taxon>
        <taxon>Sphingomonas</taxon>
    </lineage>
</organism>
<evidence type="ECO:0000313" key="1">
    <source>
        <dbReference type="EMBL" id="TGX54878.1"/>
    </source>
</evidence>
<reference evidence="1 2" key="1">
    <citation type="submission" date="2019-04" db="EMBL/GenBank/DDBJ databases">
        <title>Sphingomonas psychrotolerans sp. nov., isolated from soil in the Tianshan Mountains, Xinjiang, China.</title>
        <authorList>
            <person name="Luo Y."/>
            <person name="Sheng H."/>
        </authorList>
    </citation>
    <scope>NUCLEOTIDE SEQUENCE [LARGE SCALE GENOMIC DNA]</scope>
    <source>
        <strain evidence="1 2">ZFGT-11</strain>
    </source>
</reference>